<feature type="region of interest" description="Disordered" evidence="1">
    <location>
        <begin position="56"/>
        <end position="131"/>
    </location>
</feature>
<evidence type="ECO:0000313" key="5">
    <source>
        <dbReference type="EMBL" id="COW11657.1"/>
    </source>
</evidence>
<sequence length="131" mass="14074">MWIPETCRRPRPVTAVTTNETSIIIGKARNVGWRVAGEPGKNTVTMTPTVATDMTTGSRRISRLDGSDRRNSGGGATRMSAVAHAGPEFMLGDGMQRENPPQVACGQPNTGRSRTGYRSGDPRIKGENAYV</sequence>
<evidence type="ECO:0000313" key="11">
    <source>
        <dbReference type="Proteomes" id="UP000236349"/>
    </source>
</evidence>
<evidence type="ECO:0000313" key="7">
    <source>
        <dbReference type="Proteomes" id="UP000044938"/>
    </source>
</evidence>
<evidence type="ECO:0000313" key="2">
    <source>
        <dbReference type="EMBL" id="AUS52680.1"/>
    </source>
</evidence>
<organism evidence="2 11">
    <name type="scientific">Mycobacterium tuberculosis</name>
    <dbReference type="NCBI Taxonomy" id="1773"/>
    <lineage>
        <taxon>Bacteria</taxon>
        <taxon>Bacillati</taxon>
        <taxon>Actinomycetota</taxon>
        <taxon>Actinomycetes</taxon>
        <taxon>Mycobacteriales</taxon>
        <taxon>Mycobacteriaceae</taxon>
        <taxon>Mycobacterium</taxon>
        <taxon>Mycobacterium tuberculosis complex</taxon>
    </lineage>
</organism>
<dbReference type="EMBL" id="CHKL01000589">
    <property type="protein sequence ID" value="COX03123.1"/>
    <property type="molecule type" value="Genomic_DNA"/>
</dbReference>
<evidence type="ECO:0000313" key="4">
    <source>
        <dbReference type="EMBL" id="COV49117.1"/>
    </source>
</evidence>
<proteinExistence type="predicted"/>
<protein>
    <submittedName>
        <fullName evidence="2">Uncharacterized protein</fullName>
    </submittedName>
</protein>
<evidence type="ECO:0000313" key="3">
    <source>
        <dbReference type="EMBL" id="CFE41848.1"/>
    </source>
</evidence>
<evidence type="ECO:0000313" key="8">
    <source>
        <dbReference type="Proteomes" id="UP000045842"/>
    </source>
</evidence>
<evidence type="ECO:0000256" key="1">
    <source>
        <dbReference type="SAM" id="MobiDB-lite"/>
    </source>
</evidence>
<dbReference type="Proteomes" id="UP000044938">
    <property type="component" value="Unassembled WGS sequence"/>
</dbReference>
<evidence type="ECO:0000313" key="9">
    <source>
        <dbReference type="Proteomes" id="UP000048289"/>
    </source>
</evidence>
<dbReference type="Proteomes" id="UP000045842">
    <property type="component" value="Unassembled WGS sequence"/>
</dbReference>
<name>A0A0U0RIY6_MYCTX</name>
<dbReference type="EMBL" id="CSAD01000237">
    <property type="protein sequence ID" value="COV49117.1"/>
    <property type="molecule type" value="Genomic_DNA"/>
</dbReference>
<evidence type="ECO:0000313" key="10">
    <source>
        <dbReference type="Proteomes" id="UP000048600"/>
    </source>
</evidence>
<dbReference type="EMBL" id="CSAJ01000186">
    <property type="protein sequence ID" value="COW11657.1"/>
    <property type="molecule type" value="Genomic_DNA"/>
</dbReference>
<feature type="compositionally biased region" description="Basic and acidic residues" evidence="1">
    <location>
        <begin position="62"/>
        <end position="71"/>
    </location>
</feature>
<dbReference type="AlphaFoldDB" id="A0A0U0RIY6"/>
<dbReference type="Proteomes" id="UP000048289">
    <property type="component" value="Unassembled WGS sequence"/>
</dbReference>
<dbReference type="Proteomes" id="UP000048600">
    <property type="component" value="Unassembled WGS sequence"/>
</dbReference>
<dbReference type="EMBL" id="CP024614">
    <property type="protein sequence ID" value="AUS52680.1"/>
    <property type="molecule type" value="Genomic_DNA"/>
</dbReference>
<reference evidence="7 8" key="1">
    <citation type="submission" date="2015-03" db="EMBL/GenBank/DDBJ databases">
        <authorList>
            <consortium name="Pathogen Informatics"/>
        </authorList>
    </citation>
    <scope>NUCLEOTIDE SEQUENCE [LARGE SCALE GENOMIC DNA]</scope>
    <source>
        <strain evidence="4 8">G09801536</strain>
        <strain evidence="3 9">G09901357</strain>
        <strain evidence="5 7">M09401471</strain>
        <strain evidence="6 10">P00601463</strain>
    </source>
</reference>
<reference evidence="2 11" key="2">
    <citation type="submission" date="2017-10" db="EMBL/GenBank/DDBJ databases">
        <title>Clinical isolate obtained from a human patient with meningeal tuberculosis in michoacan, Mexico.</title>
        <authorList>
            <person name="Guillen-Nepita A.L."/>
            <person name="Negrete-Paz A.M."/>
            <person name="Vazquez-Marrufo G."/>
            <person name="Cruz-Hernandez A."/>
            <person name="Fresia P."/>
            <person name="Naya H."/>
            <person name="Vazquez-Garciduenas M.S."/>
        </authorList>
    </citation>
    <scope>NUCLEOTIDE SEQUENCE [LARGE SCALE GENOMIC DNA]</scope>
    <source>
        <strain evidence="11">Beijing/MYC004</strain>
        <strain evidence="2">MYC004</strain>
    </source>
</reference>
<feature type="compositionally biased region" description="Basic and acidic residues" evidence="1">
    <location>
        <begin position="120"/>
        <end position="131"/>
    </location>
</feature>
<dbReference type="EMBL" id="CFOE01000472">
    <property type="protein sequence ID" value="CFE41848.1"/>
    <property type="molecule type" value="Genomic_DNA"/>
</dbReference>
<evidence type="ECO:0000313" key="6">
    <source>
        <dbReference type="EMBL" id="COX03123.1"/>
    </source>
</evidence>
<gene>
    <name evidence="2" type="ORF">CAB90_03878</name>
    <name evidence="4" type="ORF">ERS007679_01947</name>
    <name evidence="3" type="ORF">ERS007681_03047</name>
    <name evidence="5" type="ORF">ERS007720_01740</name>
    <name evidence="6" type="ORF">ERS007741_03659</name>
</gene>
<accession>A0A0U0RIY6</accession>
<dbReference type="Proteomes" id="UP000236349">
    <property type="component" value="Chromosome"/>
</dbReference>